<dbReference type="HOGENOM" id="CLU_022986_3_1_1"/>
<keyword evidence="7" id="KW-1185">Reference proteome</keyword>
<dbReference type="PANTHER" id="PTHR12561:SF3">
    <property type="entry name" value="LIPOYLTRANSFERASE 1, MITOCHONDRIAL"/>
    <property type="match status" value="1"/>
</dbReference>
<comment type="function">
    <text evidence="1">Catalyzes both the ATP-dependent activation of exogenously supplied lipoate to lipoyl-AMP and the transfer of the activated lipoyl onto the lipoyl domains of lipoate-dependent enzymes.</text>
</comment>
<organism evidence="6 7">
    <name type="scientific">Pisolithus microcarpus 441</name>
    <dbReference type="NCBI Taxonomy" id="765257"/>
    <lineage>
        <taxon>Eukaryota</taxon>
        <taxon>Fungi</taxon>
        <taxon>Dikarya</taxon>
        <taxon>Basidiomycota</taxon>
        <taxon>Agaricomycotina</taxon>
        <taxon>Agaricomycetes</taxon>
        <taxon>Agaricomycetidae</taxon>
        <taxon>Boletales</taxon>
        <taxon>Sclerodermatineae</taxon>
        <taxon>Pisolithaceae</taxon>
        <taxon>Pisolithus</taxon>
    </lineage>
</organism>
<protein>
    <recommendedName>
        <fullName evidence="4">Putative lipoate-protein ligase A</fullName>
    </recommendedName>
</protein>
<proteinExistence type="inferred from homology"/>
<dbReference type="Proteomes" id="UP000054018">
    <property type="component" value="Unassembled WGS sequence"/>
</dbReference>
<dbReference type="GO" id="GO:0005739">
    <property type="term" value="C:mitochondrion"/>
    <property type="evidence" value="ECO:0007669"/>
    <property type="project" value="TreeGrafter"/>
</dbReference>
<reference evidence="6 7" key="1">
    <citation type="submission" date="2014-04" db="EMBL/GenBank/DDBJ databases">
        <authorList>
            <consortium name="DOE Joint Genome Institute"/>
            <person name="Kuo A."/>
            <person name="Kohler A."/>
            <person name="Costa M.D."/>
            <person name="Nagy L.G."/>
            <person name="Floudas D."/>
            <person name="Copeland A."/>
            <person name="Barry K.W."/>
            <person name="Cichocki N."/>
            <person name="Veneault-Fourrey C."/>
            <person name="LaButti K."/>
            <person name="Lindquist E.A."/>
            <person name="Lipzen A."/>
            <person name="Lundell T."/>
            <person name="Morin E."/>
            <person name="Murat C."/>
            <person name="Sun H."/>
            <person name="Tunlid A."/>
            <person name="Henrissat B."/>
            <person name="Grigoriev I.V."/>
            <person name="Hibbett D.S."/>
            <person name="Martin F."/>
            <person name="Nordberg H.P."/>
            <person name="Cantor M.N."/>
            <person name="Hua S.X."/>
        </authorList>
    </citation>
    <scope>NUCLEOTIDE SEQUENCE [LARGE SCALE GENOMIC DNA]</scope>
    <source>
        <strain evidence="6 7">441</strain>
    </source>
</reference>
<gene>
    <name evidence="6" type="ORF">PISMIDRAFT_89606</name>
</gene>
<evidence type="ECO:0000313" key="6">
    <source>
        <dbReference type="EMBL" id="KIK29134.1"/>
    </source>
</evidence>
<evidence type="ECO:0000256" key="4">
    <source>
        <dbReference type="ARBA" id="ARBA00015925"/>
    </source>
</evidence>
<dbReference type="InterPro" id="IPR004143">
    <property type="entry name" value="BPL_LPL_catalytic"/>
</dbReference>
<dbReference type="GO" id="GO:0017118">
    <property type="term" value="F:lipoyltransferase activity"/>
    <property type="evidence" value="ECO:0007669"/>
    <property type="project" value="TreeGrafter"/>
</dbReference>
<comment type="similarity">
    <text evidence="3">Belongs to the LplA family.</text>
</comment>
<dbReference type="PANTHER" id="PTHR12561">
    <property type="entry name" value="LIPOATE-PROTEIN LIGASE"/>
    <property type="match status" value="1"/>
</dbReference>
<dbReference type="Pfam" id="PF21948">
    <property type="entry name" value="LplA-B_cat"/>
    <property type="match status" value="1"/>
</dbReference>
<dbReference type="SUPFAM" id="SSF55681">
    <property type="entry name" value="Class II aaRS and biotin synthetases"/>
    <property type="match status" value="1"/>
</dbReference>
<accession>A0A0C9ZT02</accession>
<dbReference type="InterPro" id="IPR004562">
    <property type="entry name" value="LipoylTrfase_LipoateP_Ligase"/>
</dbReference>
<dbReference type="Gene3D" id="3.30.930.10">
    <property type="entry name" value="Bira Bifunctional Protein, Domain 2"/>
    <property type="match status" value="1"/>
</dbReference>
<sequence length="390" mass="43434">MFVSFRHVASVLGARSKPSTALVRTSASLPSTSLRPQSAIYVSTSTNPYFNLTLEDWLFRQYPAHAPLLLLYRDSPCIVIGRNQNPWKEVNLRVARERNVPWIRRRSGGGTVFHDLGNTNYSIHVPRTSFDRAKTANIVVRALRALGAEGYANERNDICVGGKKMAAVLTSACDRHVSGAAYKIVSGRAYHHGTMLISTRLDTLRDLLRVDKPTMNAKGVESVRSPVCNLVEANPRITHEAFVEAVIASFREEYDVDDEPCMVEETPEYVGDEYFKSGMAELPGWEWAYGQTPEFEYVLKKKFGWGDVTSTIRSKHGIILSSTSTLAAATTASSTNIQATLDELGRRLEGKRYGFVQDAEVLSDLEYRSGDVAQSEAGELWRWLKAEMSA</sequence>
<reference evidence="7" key="2">
    <citation type="submission" date="2015-01" db="EMBL/GenBank/DDBJ databases">
        <title>Evolutionary Origins and Diversification of the Mycorrhizal Mutualists.</title>
        <authorList>
            <consortium name="DOE Joint Genome Institute"/>
            <consortium name="Mycorrhizal Genomics Consortium"/>
            <person name="Kohler A."/>
            <person name="Kuo A."/>
            <person name="Nagy L.G."/>
            <person name="Floudas D."/>
            <person name="Copeland A."/>
            <person name="Barry K.W."/>
            <person name="Cichocki N."/>
            <person name="Veneault-Fourrey C."/>
            <person name="LaButti K."/>
            <person name="Lindquist E.A."/>
            <person name="Lipzen A."/>
            <person name="Lundell T."/>
            <person name="Morin E."/>
            <person name="Murat C."/>
            <person name="Riley R."/>
            <person name="Ohm R."/>
            <person name="Sun H."/>
            <person name="Tunlid A."/>
            <person name="Henrissat B."/>
            <person name="Grigoriev I.V."/>
            <person name="Hibbett D.S."/>
            <person name="Martin F."/>
        </authorList>
    </citation>
    <scope>NUCLEOTIDE SEQUENCE [LARGE SCALE GENOMIC DNA]</scope>
    <source>
        <strain evidence="7">441</strain>
    </source>
</reference>
<feature type="domain" description="BPL/LPL catalytic" evidence="5">
    <location>
        <begin position="63"/>
        <end position="258"/>
    </location>
</feature>
<dbReference type="STRING" id="765257.A0A0C9ZT02"/>
<evidence type="ECO:0000313" key="7">
    <source>
        <dbReference type="Proteomes" id="UP000054018"/>
    </source>
</evidence>
<dbReference type="GO" id="GO:0009249">
    <property type="term" value="P:protein lipoylation"/>
    <property type="evidence" value="ECO:0007669"/>
    <property type="project" value="InterPro"/>
</dbReference>
<comment type="pathway">
    <text evidence="2">Protein modification; protein lipoylation via exogenous pathway; protein N(6)-(lipoyl)lysine from lipoate: step 2/2.</text>
</comment>
<dbReference type="CDD" id="cd16443">
    <property type="entry name" value="LplA"/>
    <property type="match status" value="1"/>
</dbReference>
<dbReference type="AlphaFoldDB" id="A0A0C9ZT02"/>
<dbReference type="EMBL" id="KN833690">
    <property type="protein sequence ID" value="KIK29134.1"/>
    <property type="molecule type" value="Genomic_DNA"/>
</dbReference>
<dbReference type="OrthoDB" id="201621at2759"/>
<evidence type="ECO:0000256" key="2">
    <source>
        <dbReference type="ARBA" id="ARBA00005085"/>
    </source>
</evidence>
<evidence type="ECO:0000256" key="1">
    <source>
        <dbReference type="ARBA" id="ARBA00003253"/>
    </source>
</evidence>
<dbReference type="PROSITE" id="PS51733">
    <property type="entry name" value="BPL_LPL_CATALYTIC"/>
    <property type="match status" value="1"/>
</dbReference>
<dbReference type="InterPro" id="IPR045864">
    <property type="entry name" value="aa-tRNA-synth_II/BPL/LPL"/>
</dbReference>
<name>A0A0C9ZT02_9AGAM</name>
<dbReference type="NCBIfam" id="TIGR00545">
    <property type="entry name" value="lipoyltrans"/>
    <property type="match status" value="1"/>
</dbReference>
<evidence type="ECO:0000259" key="5">
    <source>
        <dbReference type="PROSITE" id="PS51733"/>
    </source>
</evidence>
<dbReference type="Gene3D" id="3.30.390.50">
    <property type="entry name" value="CO dehydrogenase flavoprotein, C-terminal domain"/>
    <property type="match status" value="1"/>
</dbReference>
<evidence type="ECO:0000256" key="3">
    <source>
        <dbReference type="ARBA" id="ARBA00008242"/>
    </source>
</evidence>
<dbReference type="UniPathway" id="UPA00537">
    <property type="reaction ID" value="UER00595"/>
</dbReference>